<accession>A0A2S9I737</accession>
<feature type="transmembrane region" description="Helical" evidence="2">
    <location>
        <begin position="59"/>
        <end position="79"/>
    </location>
</feature>
<evidence type="ECO:0000256" key="2">
    <source>
        <dbReference type="SAM" id="Phobius"/>
    </source>
</evidence>
<feature type="coiled-coil region" evidence="1">
    <location>
        <begin position="266"/>
        <end position="304"/>
    </location>
</feature>
<evidence type="ECO:0000313" key="3">
    <source>
        <dbReference type="EMBL" id="PRD13591.1"/>
    </source>
</evidence>
<keyword evidence="2" id="KW-1133">Transmembrane helix</keyword>
<proteinExistence type="predicted"/>
<gene>
    <name evidence="3" type="ORF">CQW29_20240</name>
</gene>
<sequence>MEIHKDAVLVRRISWGSVIAGVVTAIALSLLFTTLGTSLGLSMLEPKSEDIINGADKAVIAWSVISVVISLACGGFIAGRLAGTDGTVHGFLSWATSLIIASVLGFAAVGGVLNTAGSAVSGIASATGSAVSGIGSLAGKAAGGSADVASGLTESLGLDTSFDSNNADQKITDALKKSGIPELQPEYLQTQLKAAGNDITRALKDLAVSPDSSDAILDRLSDRLKSRAERVTKSVDREDVKKALSANTTMTDQEADKAVENFIQTRDNATAQIRERLNDVEEQLNETKERYAELKKEAIEKADAAASAGARMALWSFIALLTGAVVSAFAGLWGVNTHPEYRRTRA</sequence>
<organism evidence="3 4">
    <name type="scientific">Pantoea coffeiphila</name>
    <dbReference type="NCBI Taxonomy" id="1465635"/>
    <lineage>
        <taxon>Bacteria</taxon>
        <taxon>Pseudomonadati</taxon>
        <taxon>Pseudomonadota</taxon>
        <taxon>Gammaproteobacteria</taxon>
        <taxon>Enterobacterales</taxon>
        <taxon>Erwiniaceae</taxon>
        <taxon>Pantoea</taxon>
    </lineage>
</organism>
<keyword evidence="1" id="KW-0175">Coiled coil</keyword>
<comment type="caution">
    <text evidence="3">The sequence shown here is derived from an EMBL/GenBank/DDBJ whole genome shotgun (WGS) entry which is preliminary data.</text>
</comment>
<dbReference type="OrthoDB" id="2154696at2"/>
<dbReference type="AlphaFoldDB" id="A0A2S9I737"/>
<dbReference type="Proteomes" id="UP000239181">
    <property type="component" value="Unassembled WGS sequence"/>
</dbReference>
<name>A0A2S9I737_9GAMM</name>
<feature type="transmembrane region" description="Helical" evidence="2">
    <location>
        <begin position="312"/>
        <end position="335"/>
    </location>
</feature>
<keyword evidence="4" id="KW-1185">Reference proteome</keyword>
<evidence type="ECO:0000313" key="4">
    <source>
        <dbReference type="Proteomes" id="UP000239181"/>
    </source>
</evidence>
<dbReference type="RefSeq" id="WP_105594551.1">
    <property type="nucleotide sequence ID" value="NZ_PDET01000017.1"/>
</dbReference>
<feature type="transmembrane region" description="Helical" evidence="2">
    <location>
        <begin position="91"/>
        <end position="113"/>
    </location>
</feature>
<evidence type="ECO:0000256" key="1">
    <source>
        <dbReference type="SAM" id="Coils"/>
    </source>
</evidence>
<feature type="transmembrane region" description="Helical" evidence="2">
    <location>
        <begin position="12"/>
        <end position="39"/>
    </location>
</feature>
<dbReference type="EMBL" id="PDET01000017">
    <property type="protein sequence ID" value="PRD13591.1"/>
    <property type="molecule type" value="Genomic_DNA"/>
</dbReference>
<protein>
    <submittedName>
        <fullName evidence="3">CAP-Gly protein</fullName>
    </submittedName>
</protein>
<reference evidence="3 4" key="1">
    <citation type="submission" date="2017-10" db="EMBL/GenBank/DDBJ databases">
        <title>Draft genome of two endophytic bacteria isolated from 'guarana' Paullinia cupana (Mart.) Ducke.</title>
        <authorList>
            <person name="Siqueira K.A."/>
            <person name="Liotti R.G."/>
            <person name="Mendes T.A."/>
            <person name="Soares M.A."/>
        </authorList>
    </citation>
    <scope>NUCLEOTIDE SEQUENCE [LARGE SCALE GENOMIC DNA]</scope>
    <source>
        <strain evidence="3 4">342</strain>
    </source>
</reference>
<keyword evidence="2" id="KW-0472">Membrane</keyword>
<keyword evidence="2" id="KW-0812">Transmembrane</keyword>